<dbReference type="InterPro" id="IPR000425">
    <property type="entry name" value="MIP"/>
</dbReference>
<feature type="transmembrane region" description="Helical" evidence="7">
    <location>
        <begin position="95"/>
        <end position="116"/>
    </location>
</feature>
<gene>
    <name evidence="8" type="ORF">B0W44_05945</name>
</gene>
<evidence type="ECO:0000256" key="5">
    <source>
        <dbReference type="ARBA" id="ARBA00023136"/>
    </source>
</evidence>
<evidence type="ECO:0000256" key="1">
    <source>
        <dbReference type="ARBA" id="ARBA00004141"/>
    </source>
</evidence>
<dbReference type="GO" id="GO:0015267">
    <property type="term" value="F:channel activity"/>
    <property type="evidence" value="ECO:0007669"/>
    <property type="project" value="InterPro"/>
</dbReference>
<evidence type="ECO:0000313" key="9">
    <source>
        <dbReference type="Proteomes" id="UP000188603"/>
    </source>
</evidence>
<dbReference type="InterPro" id="IPR023271">
    <property type="entry name" value="Aquaporin-like"/>
</dbReference>
<name>A0A1U9K5R2_9BACL</name>
<keyword evidence="4 7" id="KW-1133">Transmembrane helix</keyword>
<evidence type="ECO:0000256" key="7">
    <source>
        <dbReference type="SAM" id="Phobius"/>
    </source>
</evidence>
<keyword evidence="9" id="KW-1185">Reference proteome</keyword>
<evidence type="ECO:0000256" key="2">
    <source>
        <dbReference type="ARBA" id="ARBA00022448"/>
    </source>
</evidence>
<proteinExistence type="inferred from homology"/>
<evidence type="ECO:0000313" key="8">
    <source>
        <dbReference type="EMBL" id="AQS55395.1"/>
    </source>
</evidence>
<dbReference type="PROSITE" id="PS00221">
    <property type="entry name" value="MIP"/>
    <property type="match status" value="1"/>
</dbReference>
<dbReference type="STRING" id="1471761.B0W44_05945"/>
<dbReference type="GO" id="GO:0016020">
    <property type="term" value="C:membrane"/>
    <property type="evidence" value="ECO:0007669"/>
    <property type="project" value="UniProtKB-SubCell"/>
</dbReference>
<dbReference type="Pfam" id="PF00230">
    <property type="entry name" value="MIP"/>
    <property type="match status" value="1"/>
</dbReference>
<dbReference type="EMBL" id="CP019699">
    <property type="protein sequence ID" value="AQS55395.1"/>
    <property type="molecule type" value="Genomic_DNA"/>
</dbReference>
<dbReference type="InterPro" id="IPR034294">
    <property type="entry name" value="Aquaporin_transptr"/>
</dbReference>
<reference evidence="8 9" key="1">
    <citation type="journal article" date="2015" name="Int. J. Syst. Evol. Microbiol.">
        <title>Novibacillus thermophilus gen. nov., sp. nov., a Gram-staining-negative and moderately thermophilic member of the family Thermoactinomycetaceae.</title>
        <authorList>
            <person name="Yang G."/>
            <person name="Chen J."/>
            <person name="Zhou S."/>
        </authorList>
    </citation>
    <scope>NUCLEOTIDE SEQUENCE [LARGE SCALE GENOMIC DNA]</scope>
    <source>
        <strain evidence="8 9">SG-1</strain>
    </source>
</reference>
<comment type="similarity">
    <text evidence="6">Belongs to the MIP/aquaporin (TC 1.A.8) family.</text>
</comment>
<comment type="subcellular location">
    <subcellularLocation>
        <location evidence="1">Membrane</location>
        <topology evidence="1">Multi-pass membrane protein</topology>
    </subcellularLocation>
</comment>
<dbReference type="KEGG" id="ntr:B0W44_05945"/>
<dbReference type="PANTHER" id="PTHR45724">
    <property type="entry name" value="AQUAPORIN NIP2-1"/>
    <property type="match status" value="1"/>
</dbReference>
<dbReference type="PANTHER" id="PTHR45724:SF13">
    <property type="entry name" value="AQUAPORIN NIP1-1-RELATED"/>
    <property type="match status" value="1"/>
</dbReference>
<evidence type="ECO:0000256" key="3">
    <source>
        <dbReference type="ARBA" id="ARBA00022692"/>
    </source>
</evidence>
<dbReference type="PRINTS" id="PR00783">
    <property type="entry name" value="MINTRINSICP"/>
</dbReference>
<protein>
    <submittedName>
        <fullName evidence="8">Aquaporin</fullName>
    </submittedName>
</protein>
<feature type="transmembrane region" description="Helical" evidence="7">
    <location>
        <begin position="166"/>
        <end position="185"/>
    </location>
</feature>
<dbReference type="OrthoDB" id="9807293at2"/>
<feature type="transmembrane region" description="Helical" evidence="7">
    <location>
        <begin position="12"/>
        <end position="35"/>
    </location>
</feature>
<evidence type="ECO:0000256" key="4">
    <source>
        <dbReference type="ARBA" id="ARBA00022989"/>
    </source>
</evidence>
<dbReference type="RefSeq" id="WP_077719223.1">
    <property type="nucleotide sequence ID" value="NZ_CP019699.1"/>
</dbReference>
<keyword evidence="3 6" id="KW-0812">Transmembrane</keyword>
<sequence>MDHPPSLFKRCAAEFIGTALLVLIGPGTAAFNGILTAEAGGAATLADIGVIGLAFAIIVAAMVYTFGGISGCHINPAVTVGLATVKRFPWHDVPAYVTAQLAGGVAGALGILLVLGQSGATVGNVGATVLAPTTGYVQGILIEALETFILMIVIMAVAVDPRAPKGFAGLVIGLTVGGIIMMTAGPTGASFNPARTFGPYVVASLFGGTIHWTEFPVYVIGPLMGACLAAVTYDGITRSDPASLPLKAESSQSNS</sequence>
<keyword evidence="5 7" id="KW-0472">Membrane</keyword>
<dbReference type="AlphaFoldDB" id="A0A1U9K5R2"/>
<feature type="transmembrane region" description="Helical" evidence="7">
    <location>
        <begin position="136"/>
        <end position="159"/>
    </location>
</feature>
<feature type="transmembrane region" description="Helical" evidence="7">
    <location>
        <begin position="41"/>
        <end position="66"/>
    </location>
</feature>
<organism evidence="8 9">
    <name type="scientific">Novibacillus thermophilus</name>
    <dbReference type="NCBI Taxonomy" id="1471761"/>
    <lineage>
        <taxon>Bacteria</taxon>
        <taxon>Bacillati</taxon>
        <taxon>Bacillota</taxon>
        <taxon>Bacilli</taxon>
        <taxon>Bacillales</taxon>
        <taxon>Thermoactinomycetaceae</taxon>
        <taxon>Novibacillus</taxon>
    </lineage>
</organism>
<keyword evidence="2 6" id="KW-0813">Transport</keyword>
<dbReference type="Proteomes" id="UP000188603">
    <property type="component" value="Chromosome"/>
</dbReference>
<dbReference type="Gene3D" id="1.20.1080.10">
    <property type="entry name" value="Glycerol uptake facilitator protein"/>
    <property type="match status" value="1"/>
</dbReference>
<accession>A0A1U9K5R2</accession>
<dbReference type="SUPFAM" id="SSF81338">
    <property type="entry name" value="Aquaporin-like"/>
    <property type="match status" value="1"/>
</dbReference>
<feature type="transmembrane region" description="Helical" evidence="7">
    <location>
        <begin position="215"/>
        <end position="233"/>
    </location>
</feature>
<evidence type="ECO:0000256" key="6">
    <source>
        <dbReference type="RuleBase" id="RU000477"/>
    </source>
</evidence>
<dbReference type="InterPro" id="IPR022357">
    <property type="entry name" value="MIP_CS"/>
</dbReference>